<accession>A0A6C0GD98</accession>
<evidence type="ECO:0000313" key="2">
    <source>
        <dbReference type="EMBL" id="QHT65868.1"/>
    </source>
</evidence>
<evidence type="ECO:0000259" key="1">
    <source>
        <dbReference type="Pfam" id="PF14243"/>
    </source>
</evidence>
<gene>
    <name evidence="2" type="ORF">GXP67_03895</name>
</gene>
<proteinExistence type="predicted"/>
<dbReference type="EMBL" id="CP048222">
    <property type="protein sequence ID" value="QHT65868.1"/>
    <property type="molecule type" value="Genomic_DNA"/>
</dbReference>
<keyword evidence="3" id="KW-1185">Reference proteome</keyword>
<feature type="domain" description="ATP-grasp" evidence="1">
    <location>
        <begin position="141"/>
        <end position="274"/>
    </location>
</feature>
<protein>
    <submittedName>
        <fullName evidence="2">ATP-grasp domain-containing protein</fullName>
    </submittedName>
</protein>
<sequence length="284" mass="33397">MQLTQSLSIDDFFIVEGTLPFIIQSTGLGIYDFDFRNFFNVQSAFYSPNQPTIARIGAIEKYHQIYHELLAEEITLIHSPDEHERCSLLPVWYPLIADLTPYSMVYTNLPSAKTVEEDFEWPIFVKGERQTHKHKKSLSIIENAEQFEHLLIHWQYDPMLHWQKMVCRQYISLQVVENSVADRIPSSFEFRLFYWKQQLVSIGRYWYTSYYDLSDKDREQALKLADEVSKRILVCFLVIDVAKTVEGNWIVIEVNDGQESGFAGNNAFLLWQNIIKVEHRLQSI</sequence>
<name>A0A6C0GD98_9BACT</name>
<reference evidence="2 3" key="1">
    <citation type="submission" date="2020-01" db="EMBL/GenBank/DDBJ databases">
        <authorList>
            <person name="Kim M.K."/>
        </authorList>
    </citation>
    <scope>NUCLEOTIDE SEQUENCE [LARGE SCALE GENOMIC DNA]</scope>
    <source>
        <strain evidence="2 3">172606-1</strain>
    </source>
</reference>
<dbReference type="Pfam" id="PF14243">
    <property type="entry name" value="R2K_3"/>
    <property type="match status" value="1"/>
</dbReference>
<dbReference type="AlphaFoldDB" id="A0A6C0GD98"/>
<organism evidence="2 3">
    <name type="scientific">Rhodocytophaga rosea</name>
    <dbReference type="NCBI Taxonomy" id="2704465"/>
    <lineage>
        <taxon>Bacteria</taxon>
        <taxon>Pseudomonadati</taxon>
        <taxon>Bacteroidota</taxon>
        <taxon>Cytophagia</taxon>
        <taxon>Cytophagales</taxon>
        <taxon>Rhodocytophagaceae</taxon>
        <taxon>Rhodocytophaga</taxon>
    </lineage>
</organism>
<dbReference type="SUPFAM" id="SSF56059">
    <property type="entry name" value="Glutathione synthetase ATP-binding domain-like"/>
    <property type="match status" value="1"/>
</dbReference>
<evidence type="ECO:0000313" key="3">
    <source>
        <dbReference type="Proteomes" id="UP000480178"/>
    </source>
</evidence>
<dbReference type="RefSeq" id="WP_162441945.1">
    <property type="nucleotide sequence ID" value="NZ_CP048222.1"/>
</dbReference>
<dbReference type="Proteomes" id="UP000480178">
    <property type="component" value="Chromosome"/>
</dbReference>
<dbReference type="KEGG" id="rhoz:GXP67_03895"/>
<dbReference type="InterPro" id="IPR025643">
    <property type="entry name" value="R2K_3"/>
</dbReference>